<accession>A0A5B7SUW9</accession>
<proteinExistence type="predicted"/>
<dbReference type="OrthoDB" id="1262821at2"/>
<protein>
    <recommendedName>
        <fullName evidence="3">Zf-HC2 domain-containing protein</fullName>
    </recommendedName>
</protein>
<dbReference type="KEGG" id="asag:FGM00_13720"/>
<reference evidence="1 2" key="1">
    <citation type="submission" date="2019-05" db="EMBL/GenBank/DDBJ databases">
        <title>Genome sequencing of F202Z8.</title>
        <authorList>
            <person name="Kwon Y.M."/>
        </authorList>
    </citation>
    <scope>NUCLEOTIDE SEQUENCE [LARGE SCALE GENOMIC DNA]</scope>
    <source>
        <strain evidence="1 2">F202Z8</strain>
    </source>
</reference>
<keyword evidence="2" id="KW-1185">Reference proteome</keyword>
<dbReference type="EMBL" id="CP040710">
    <property type="protein sequence ID" value="QCX02376.1"/>
    <property type="molecule type" value="Genomic_DNA"/>
</dbReference>
<name>A0A5B7SUW9_9FLAO</name>
<dbReference type="AlphaFoldDB" id="A0A5B7SUW9"/>
<gene>
    <name evidence="1" type="ORF">FGM00_13720</name>
</gene>
<evidence type="ECO:0008006" key="3">
    <source>
        <dbReference type="Google" id="ProtNLM"/>
    </source>
</evidence>
<organism evidence="1 2">
    <name type="scientific">Aggregatimonas sangjinii</name>
    <dbReference type="NCBI Taxonomy" id="2583587"/>
    <lineage>
        <taxon>Bacteria</taxon>
        <taxon>Pseudomonadati</taxon>
        <taxon>Bacteroidota</taxon>
        <taxon>Flavobacteriia</taxon>
        <taxon>Flavobacteriales</taxon>
        <taxon>Flavobacteriaceae</taxon>
        <taxon>Aggregatimonas</taxon>
    </lineage>
</organism>
<evidence type="ECO:0000313" key="1">
    <source>
        <dbReference type="EMBL" id="QCX02376.1"/>
    </source>
</evidence>
<dbReference type="Proteomes" id="UP000310017">
    <property type="component" value="Chromosome"/>
</dbReference>
<sequence>MISCEKAALICNKTQYEEATSWEKFKLRFHLLICKTCSKFSEQNGQLTSICEKAKLQALSEEQKSQMKEQLSNKG</sequence>
<evidence type="ECO:0000313" key="2">
    <source>
        <dbReference type="Proteomes" id="UP000310017"/>
    </source>
</evidence>